<comment type="caution">
    <text evidence="13">The sequence shown here is derived from an EMBL/GenBank/DDBJ whole genome shotgun (WGS) entry which is preliminary data.</text>
</comment>
<evidence type="ECO:0000256" key="11">
    <source>
        <dbReference type="SAM" id="MobiDB-lite"/>
    </source>
</evidence>
<feature type="region of interest" description="Disordered" evidence="11">
    <location>
        <begin position="392"/>
        <end position="419"/>
    </location>
</feature>
<keyword evidence="5" id="KW-0418">Kinase</keyword>
<evidence type="ECO:0000256" key="3">
    <source>
        <dbReference type="ARBA" id="ARBA00022679"/>
    </source>
</evidence>
<protein>
    <recommendedName>
        <fullName evidence="1">non-specific serine/threonine protein kinase</fullName>
        <ecNumber evidence="1">2.7.11.1</ecNumber>
    </recommendedName>
</protein>
<evidence type="ECO:0000256" key="2">
    <source>
        <dbReference type="ARBA" id="ARBA00022527"/>
    </source>
</evidence>
<reference evidence="13" key="2">
    <citation type="journal article" date="2023" name="Microbiol Resour">
        <title>Decontamination and Annotation of the Draft Genome Sequence of the Oomycete Lagenidium giganteum ARSEF 373.</title>
        <authorList>
            <person name="Morgan W.R."/>
            <person name="Tartar A."/>
        </authorList>
    </citation>
    <scope>NUCLEOTIDE SEQUENCE</scope>
    <source>
        <strain evidence="13">ARSEF 373</strain>
    </source>
</reference>
<feature type="domain" description="Protein kinase" evidence="12">
    <location>
        <begin position="250"/>
        <end position="675"/>
    </location>
</feature>
<evidence type="ECO:0000256" key="10">
    <source>
        <dbReference type="ARBA" id="ARBA00048977"/>
    </source>
</evidence>
<keyword evidence="6" id="KW-0067">ATP-binding</keyword>
<sequence length="735" mass="79024">MQSALALGLAKNVNGRSGFHRTASAYQIGGRVPPTAVADASQEAIPLSTLAALSPTHSSDSSTSFASSTVEEEDKVAQALVHANVEVDWHVSKRASVVDKKNPFIGYFQMSSNDLDVSNIVPTPTKATNAAANAANGPGASRRIDPFSPYSNVLLAQQKKFADWIGNQSSRFPSLFRREASSGYGKKQPGQEAASSVSIPTSKAKAAPLVVDVDSDSDRSSSARSHVVRLDSRGVLQTVSTSNSRCDQDFELGGPLGQGGQGTVFKARSKVDGCYYAIKKVALAKSLRGDPAAMAQALREVKSMAAMPPHPNVVRYHTSWIEEDAPTGSVDDAVSVASVQGSPAASLPSEEAAQMSEDSFSLNNSFSQFQSFTHASGGFDFAEPSNSVAVSNTVTEVPVPEDRRGKKQLSSSGSDESSEPNLTLYIQMELCGTPHRVAGEKDDKDIALRDFFDSMRRRRTGPGAQRKETHSTLTAWLRSSVNDRGSPDFLAKHIEGLKLFVGIVEGVQHMHSCGVIHRDLKPDNIFIDGNVAKIGDFGLSKSIFADPDDSTSPRSMLQQSMMEETGDHTTALGTFTYASPEQLGQGFSQTANRVKSAKYSIKSDIFALGIVLLELCCPFSTMMERSQVLTAVRHGVVPQKALQQFPAEMALVLRMTAVDPAERPSTEEIIDQISVLVASSNELNVRTALYELKELQTKLNLAVHQLRDRSQATTQLEALISELNDKVQNVGLALA</sequence>
<comment type="similarity">
    <text evidence="8">Belongs to the protein kinase superfamily. Ser/Thr protein kinase family. GCN2 subfamily.</text>
</comment>
<name>A0AAV2YZU1_9STRA</name>
<evidence type="ECO:0000259" key="12">
    <source>
        <dbReference type="PROSITE" id="PS50011"/>
    </source>
</evidence>
<dbReference type="PANTHER" id="PTHR11042">
    <property type="entry name" value="EUKARYOTIC TRANSLATION INITIATION FACTOR 2-ALPHA KINASE EIF2-ALPHA KINASE -RELATED"/>
    <property type="match status" value="1"/>
</dbReference>
<dbReference type="PANTHER" id="PTHR11042:SF160">
    <property type="entry name" value="EUKARYOTIC TRANSLATION INITIATION FACTOR 2-ALPHA KINASE 1"/>
    <property type="match status" value="1"/>
</dbReference>
<proteinExistence type="inferred from homology"/>
<dbReference type="EC" id="2.7.11.1" evidence="1"/>
<dbReference type="InterPro" id="IPR000719">
    <property type="entry name" value="Prot_kinase_dom"/>
</dbReference>
<dbReference type="Gene3D" id="1.10.510.10">
    <property type="entry name" value="Transferase(Phosphotransferase) domain 1"/>
    <property type="match status" value="1"/>
</dbReference>
<evidence type="ECO:0000256" key="7">
    <source>
        <dbReference type="ARBA" id="ARBA00023193"/>
    </source>
</evidence>
<evidence type="ECO:0000256" key="6">
    <source>
        <dbReference type="ARBA" id="ARBA00022840"/>
    </source>
</evidence>
<dbReference type="Gene3D" id="3.30.200.20">
    <property type="entry name" value="Phosphorylase Kinase, domain 1"/>
    <property type="match status" value="1"/>
</dbReference>
<keyword evidence="3" id="KW-0808">Transferase</keyword>
<dbReference type="Pfam" id="PF00069">
    <property type="entry name" value="Pkinase"/>
    <property type="match status" value="2"/>
</dbReference>
<evidence type="ECO:0000256" key="5">
    <source>
        <dbReference type="ARBA" id="ARBA00022777"/>
    </source>
</evidence>
<keyword evidence="2" id="KW-0723">Serine/threonine-protein kinase</keyword>
<dbReference type="AlphaFoldDB" id="A0AAV2YZU1"/>
<dbReference type="GO" id="GO:0005634">
    <property type="term" value="C:nucleus"/>
    <property type="evidence" value="ECO:0007669"/>
    <property type="project" value="TreeGrafter"/>
</dbReference>
<evidence type="ECO:0000256" key="1">
    <source>
        <dbReference type="ARBA" id="ARBA00012513"/>
    </source>
</evidence>
<evidence type="ECO:0000256" key="9">
    <source>
        <dbReference type="ARBA" id="ARBA00048659"/>
    </source>
</evidence>
<reference evidence="13" key="1">
    <citation type="submission" date="2022-11" db="EMBL/GenBank/DDBJ databases">
        <authorList>
            <person name="Morgan W.R."/>
            <person name="Tartar A."/>
        </authorList>
    </citation>
    <scope>NUCLEOTIDE SEQUENCE</scope>
    <source>
        <strain evidence="13">ARSEF 373</strain>
    </source>
</reference>
<keyword evidence="14" id="KW-1185">Reference proteome</keyword>
<gene>
    <name evidence="13" type="ORF">N0F65_008391</name>
</gene>
<organism evidence="13 14">
    <name type="scientific">Lagenidium giganteum</name>
    <dbReference type="NCBI Taxonomy" id="4803"/>
    <lineage>
        <taxon>Eukaryota</taxon>
        <taxon>Sar</taxon>
        <taxon>Stramenopiles</taxon>
        <taxon>Oomycota</taxon>
        <taxon>Peronosporomycetes</taxon>
        <taxon>Pythiales</taxon>
        <taxon>Pythiaceae</taxon>
    </lineage>
</organism>
<evidence type="ECO:0000256" key="8">
    <source>
        <dbReference type="ARBA" id="ARBA00037982"/>
    </source>
</evidence>
<evidence type="ECO:0000313" key="13">
    <source>
        <dbReference type="EMBL" id="DAZ99086.1"/>
    </source>
</evidence>
<dbReference type="GO" id="GO:0005737">
    <property type="term" value="C:cytoplasm"/>
    <property type="evidence" value="ECO:0007669"/>
    <property type="project" value="TreeGrafter"/>
</dbReference>
<dbReference type="SMART" id="SM00220">
    <property type="entry name" value="S_TKc"/>
    <property type="match status" value="1"/>
</dbReference>
<evidence type="ECO:0000313" key="14">
    <source>
        <dbReference type="Proteomes" id="UP001146120"/>
    </source>
</evidence>
<comment type="catalytic activity">
    <reaction evidence="9">
        <text>L-threonyl-[protein] + ATP = O-phospho-L-threonyl-[protein] + ADP + H(+)</text>
        <dbReference type="Rhea" id="RHEA:46608"/>
        <dbReference type="Rhea" id="RHEA-COMP:11060"/>
        <dbReference type="Rhea" id="RHEA-COMP:11605"/>
        <dbReference type="ChEBI" id="CHEBI:15378"/>
        <dbReference type="ChEBI" id="CHEBI:30013"/>
        <dbReference type="ChEBI" id="CHEBI:30616"/>
        <dbReference type="ChEBI" id="CHEBI:61977"/>
        <dbReference type="ChEBI" id="CHEBI:456216"/>
        <dbReference type="EC" id="2.7.11.1"/>
    </reaction>
    <physiologicalReaction direction="left-to-right" evidence="9">
        <dbReference type="Rhea" id="RHEA:46609"/>
    </physiologicalReaction>
</comment>
<dbReference type="Proteomes" id="UP001146120">
    <property type="component" value="Unassembled WGS sequence"/>
</dbReference>
<dbReference type="PROSITE" id="PS50011">
    <property type="entry name" value="PROTEIN_KINASE_DOM"/>
    <property type="match status" value="1"/>
</dbReference>
<accession>A0AAV2YZU1</accession>
<dbReference type="SUPFAM" id="SSF56112">
    <property type="entry name" value="Protein kinase-like (PK-like)"/>
    <property type="match status" value="1"/>
</dbReference>
<dbReference type="GO" id="GO:0005524">
    <property type="term" value="F:ATP binding"/>
    <property type="evidence" value="ECO:0007669"/>
    <property type="project" value="UniProtKB-KW"/>
</dbReference>
<dbReference type="PROSITE" id="PS00108">
    <property type="entry name" value="PROTEIN_KINASE_ST"/>
    <property type="match status" value="1"/>
</dbReference>
<keyword evidence="7" id="KW-0652">Protein synthesis inhibitor</keyword>
<dbReference type="GO" id="GO:0004694">
    <property type="term" value="F:eukaryotic translation initiation factor 2alpha kinase activity"/>
    <property type="evidence" value="ECO:0007669"/>
    <property type="project" value="TreeGrafter"/>
</dbReference>
<dbReference type="InterPro" id="IPR008271">
    <property type="entry name" value="Ser/Thr_kinase_AS"/>
</dbReference>
<evidence type="ECO:0000256" key="4">
    <source>
        <dbReference type="ARBA" id="ARBA00022741"/>
    </source>
</evidence>
<dbReference type="InterPro" id="IPR011009">
    <property type="entry name" value="Kinase-like_dom_sf"/>
</dbReference>
<comment type="catalytic activity">
    <reaction evidence="10">
        <text>L-seryl-[protein] + ATP = O-phospho-L-seryl-[protein] + ADP + H(+)</text>
        <dbReference type="Rhea" id="RHEA:17989"/>
        <dbReference type="Rhea" id="RHEA-COMP:9863"/>
        <dbReference type="Rhea" id="RHEA-COMP:11604"/>
        <dbReference type="ChEBI" id="CHEBI:15378"/>
        <dbReference type="ChEBI" id="CHEBI:29999"/>
        <dbReference type="ChEBI" id="CHEBI:30616"/>
        <dbReference type="ChEBI" id="CHEBI:83421"/>
        <dbReference type="ChEBI" id="CHEBI:456216"/>
        <dbReference type="EC" id="2.7.11.1"/>
    </reaction>
    <physiologicalReaction direction="left-to-right" evidence="10">
        <dbReference type="Rhea" id="RHEA:17990"/>
    </physiologicalReaction>
</comment>
<dbReference type="GO" id="GO:0017148">
    <property type="term" value="P:negative regulation of translation"/>
    <property type="evidence" value="ECO:0007669"/>
    <property type="project" value="UniProtKB-KW"/>
</dbReference>
<dbReference type="InterPro" id="IPR050339">
    <property type="entry name" value="CC_SR_Kinase"/>
</dbReference>
<dbReference type="EMBL" id="DAKRPA010000090">
    <property type="protein sequence ID" value="DAZ99086.1"/>
    <property type="molecule type" value="Genomic_DNA"/>
</dbReference>
<keyword evidence="4" id="KW-0547">Nucleotide-binding</keyword>